<evidence type="ECO:0000256" key="3">
    <source>
        <dbReference type="SAM" id="SignalP"/>
    </source>
</evidence>
<sequence>MRFITCCLLSASWLLILQLPITIAAATAATTRPILPVDLVSESVFIFPGSSHNNSPPERIAMGSTFFVNTTRIQTLNEKRSSSSIGDDDDERRWMVTLTQQHDNDEALGAEGQNSVQFCTGSAPWTVLGPVVTLNDHHSSPSLISLTLCGVLPPVGCSARINIVSVAAGDSSSSDLGSVDVLGSSIGPLSVVPGRPFQLALDQQVVSAWWLVSPRNSMEQLSIIATETTSRAAGGALKAAWGFPLAELPLVWEDAWGNRNNNHNNVPSSIIMDTKSHHDLPVDWYMVFTLRCSSGGDVVAARCWLGRDDCTSATPQVGHQCTLGELVVPRSTDDCLRAIHSRITLAKHHHLPVCSSPYIEGVLEAQRSLEGSADAIQLNVHNVPPVVLGAAAFVEFHAAEKKEGSTTKVSPPFLLRAMEQQSNDGADGNASTTTAAPVGGGSTTATPTTMTPQASTLVPPPPPPRRAIVSRSTGTSVLELTEDSKKGVSQIPSWFQDNNQVFPLVVARWSFPSTPATLASFHCNAPNVESLVSGNDTFVPLGGVATKWTLVPNSRYFDVPLGLLAAFTFGASYCKVGRVTLALARPICRSANDNVNDMELLWKQAAARYLDNVVQNVTSVTQQTSYASIDAVQPDVTSCYAATDASDGNDITLWDLTCLTKYSTTAADPTQTSSGSSSADGANETTSSTTYFTESNGAAPGLIIVIFFSIVCAIGCASTLLWYVWFTMSSLLQNKVKLTNRKFLPLAVKWRIVLAHLLAPFSCIAHAYAIYPVRSTSVGDAFFGLDILFSIVFVLATVLRLIFPRHRLITPVYLGGVLSLMFYTCCVFGGSTLWALAALSIDVRVIPYATAGALVLLQAAWQVKLCGEELAPSVSLISQTFRRGGGAQSNSTANNPEHGENSGGAAPSKFVQTVAPVNSALSLEMFIIVMLMFMFSVTQVEDISAFMAVIAAFIMVAYSFLANYSITRQLSQAFSRILHNDEDDFEAELVGAGIDIDDVNGRKKRTSPAEALISRLLLGSNQHLGQGGSAIQKELTRVARRMTRFDANDSITSSRSGANDDDNDGDENDGRQEIPPKQERSNSHRQRRDVGVDFQDVELLSSRRPSSVTINVAEDEAPQQQRLLNATTKPRLERETARALVGDVWEGSALNEEGAAAVDGGGRDDVAGGRRSEKYLKQKRNGVAGQKKKASLRFSSSSSSEGRSSPLEPSSSGKSQQGHRLLASNNAQAATLEEPLLVRSDAMSGNTEARL</sequence>
<keyword evidence="2" id="KW-1133">Transmembrane helix</keyword>
<feature type="transmembrane region" description="Helical" evidence="2">
    <location>
        <begin position="781"/>
        <end position="803"/>
    </location>
</feature>
<feature type="region of interest" description="Disordered" evidence="1">
    <location>
        <begin position="421"/>
        <end position="473"/>
    </location>
</feature>
<name>A0A0S4IX67_BODSA</name>
<gene>
    <name evidence="4" type="ORF">BSAL_73415</name>
</gene>
<keyword evidence="5" id="KW-1185">Reference proteome</keyword>
<evidence type="ECO:0000313" key="5">
    <source>
        <dbReference type="Proteomes" id="UP000051952"/>
    </source>
</evidence>
<feature type="compositionally biased region" description="Basic and acidic residues" evidence="1">
    <location>
        <begin position="1068"/>
        <end position="1082"/>
    </location>
</feature>
<keyword evidence="2" id="KW-0472">Membrane</keyword>
<evidence type="ECO:0000256" key="2">
    <source>
        <dbReference type="SAM" id="Phobius"/>
    </source>
</evidence>
<evidence type="ECO:0000256" key="1">
    <source>
        <dbReference type="SAM" id="MobiDB-lite"/>
    </source>
</evidence>
<keyword evidence="3" id="KW-0732">Signal</keyword>
<protein>
    <submittedName>
        <fullName evidence="4">Membrane-associated protein, putative</fullName>
    </submittedName>
</protein>
<feature type="transmembrane region" description="Helical" evidence="2">
    <location>
        <begin position="917"/>
        <end position="937"/>
    </location>
</feature>
<feature type="region of interest" description="Disordered" evidence="1">
    <location>
        <begin position="885"/>
        <end position="905"/>
    </location>
</feature>
<feature type="region of interest" description="Disordered" evidence="1">
    <location>
        <begin position="1155"/>
        <end position="1251"/>
    </location>
</feature>
<feature type="transmembrane region" description="Helical" evidence="2">
    <location>
        <begin position="746"/>
        <end position="769"/>
    </location>
</feature>
<feature type="compositionally biased region" description="Low complexity" evidence="1">
    <location>
        <begin position="430"/>
        <end position="456"/>
    </location>
</feature>
<keyword evidence="2" id="KW-0812">Transmembrane</keyword>
<proteinExistence type="predicted"/>
<feature type="transmembrane region" description="Helical" evidence="2">
    <location>
        <begin position="943"/>
        <end position="966"/>
    </location>
</feature>
<feature type="region of interest" description="Disordered" evidence="1">
    <location>
        <begin position="1046"/>
        <end position="1098"/>
    </location>
</feature>
<organism evidence="4 5">
    <name type="scientific">Bodo saltans</name>
    <name type="common">Flagellated protozoan</name>
    <dbReference type="NCBI Taxonomy" id="75058"/>
    <lineage>
        <taxon>Eukaryota</taxon>
        <taxon>Discoba</taxon>
        <taxon>Euglenozoa</taxon>
        <taxon>Kinetoplastea</taxon>
        <taxon>Metakinetoplastina</taxon>
        <taxon>Eubodonida</taxon>
        <taxon>Bodonidae</taxon>
        <taxon>Bodo</taxon>
    </lineage>
</organism>
<dbReference type="Proteomes" id="UP000051952">
    <property type="component" value="Unassembled WGS sequence"/>
</dbReference>
<accession>A0A0S4IX67</accession>
<reference evidence="5" key="1">
    <citation type="submission" date="2015-09" db="EMBL/GenBank/DDBJ databases">
        <authorList>
            <consortium name="Pathogen Informatics"/>
        </authorList>
    </citation>
    <scope>NUCLEOTIDE SEQUENCE [LARGE SCALE GENOMIC DNA]</scope>
    <source>
        <strain evidence="5">Lake Konstanz</strain>
    </source>
</reference>
<feature type="chain" id="PRO_5006621736" evidence="3">
    <location>
        <begin position="29"/>
        <end position="1251"/>
    </location>
</feature>
<feature type="compositionally biased region" description="Basic and acidic residues" evidence="1">
    <location>
        <begin position="1161"/>
        <end position="1176"/>
    </location>
</feature>
<evidence type="ECO:0000313" key="4">
    <source>
        <dbReference type="EMBL" id="CUG06780.1"/>
    </source>
</evidence>
<feature type="transmembrane region" description="Helical" evidence="2">
    <location>
        <begin position="702"/>
        <end position="725"/>
    </location>
</feature>
<dbReference type="AlphaFoldDB" id="A0A0S4IX67"/>
<feature type="compositionally biased region" description="Low complexity" evidence="1">
    <location>
        <begin position="1192"/>
        <end position="1215"/>
    </location>
</feature>
<feature type="signal peptide" evidence="3">
    <location>
        <begin position="1"/>
        <end position="28"/>
    </location>
</feature>
<dbReference type="EMBL" id="CYKH01000613">
    <property type="protein sequence ID" value="CUG06780.1"/>
    <property type="molecule type" value="Genomic_DNA"/>
</dbReference>
<feature type="transmembrane region" description="Helical" evidence="2">
    <location>
        <begin position="812"/>
        <end position="839"/>
    </location>
</feature>